<proteinExistence type="inferred from homology"/>
<feature type="transmembrane region" description="Helical" evidence="8">
    <location>
        <begin position="105"/>
        <end position="126"/>
    </location>
</feature>
<evidence type="ECO:0000256" key="6">
    <source>
        <dbReference type="ARBA" id="ARBA00023136"/>
    </source>
</evidence>
<dbReference type="PANTHER" id="PTHR35529">
    <property type="entry name" value="MANGANESE EFFLUX PUMP MNTP-RELATED"/>
    <property type="match status" value="1"/>
</dbReference>
<comment type="function">
    <text evidence="8">Probably functions as a manganese efflux pump.</text>
</comment>
<keyword evidence="3 8" id="KW-0812">Transmembrane</keyword>
<keyword evidence="1 8" id="KW-0813">Transport</keyword>
<protein>
    <recommendedName>
        <fullName evidence="8">Putative manganese efflux pump MntP</fullName>
    </recommendedName>
</protein>
<evidence type="ECO:0000256" key="8">
    <source>
        <dbReference type="HAMAP-Rule" id="MF_01521"/>
    </source>
</evidence>
<feature type="transmembrane region" description="Helical" evidence="8">
    <location>
        <begin position="40"/>
        <end position="58"/>
    </location>
</feature>
<evidence type="ECO:0000313" key="9">
    <source>
        <dbReference type="EMBL" id="SHJ81731.1"/>
    </source>
</evidence>
<feature type="transmembrane region" description="Helical" evidence="8">
    <location>
        <begin position="164"/>
        <end position="186"/>
    </location>
</feature>
<dbReference type="HAMAP" id="MF_01521">
    <property type="entry name" value="MntP_pump"/>
    <property type="match status" value="1"/>
</dbReference>
<comment type="similarity">
    <text evidence="8">Belongs to the MntP (TC 9.B.29) family.</text>
</comment>
<evidence type="ECO:0000256" key="3">
    <source>
        <dbReference type="ARBA" id="ARBA00022692"/>
    </source>
</evidence>
<keyword evidence="4 8" id="KW-1133">Transmembrane helix</keyword>
<evidence type="ECO:0000313" key="10">
    <source>
        <dbReference type="Proteomes" id="UP000183975"/>
    </source>
</evidence>
<dbReference type="Pfam" id="PF02659">
    <property type="entry name" value="Mntp"/>
    <property type="match status" value="1"/>
</dbReference>
<feature type="transmembrane region" description="Helical" evidence="8">
    <location>
        <begin position="6"/>
        <end position="28"/>
    </location>
</feature>
<name>A0A1M6ME37_9FIRM</name>
<comment type="subcellular location">
    <subcellularLocation>
        <location evidence="8">Cell membrane</location>
        <topology evidence="8">Multi-pass membrane protein</topology>
    </subcellularLocation>
</comment>
<keyword evidence="6 8" id="KW-0472">Membrane</keyword>
<dbReference type="InterPro" id="IPR022929">
    <property type="entry name" value="Put_MntP"/>
</dbReference>
<gene>
    <name evidence="8" type="primary">mntP</name>
    <name evidence="9" type="ORF">SAMN02745138_00586</name>
</gene>
<keyword evidence="2 8" id="KW-1003">Cell membrane</keyword>
<dbReference type="Proteomes" id="UP000183975">
    <property type="component" value="Unassembled WGS sequence"/>
</dbReference>
<dbReference type="RefSeq" id="WP_096348608.1">
    <property type="nucleotide sequence ID" value="NZ_FRAH01000006.1"/>
</dbReference>
<evidence type="ECO:0000256" key="2">
    <source>
        <dbReference type="ARBA" id="ARBA00022475"/>
    </source>
</evidence>
<keyword evidence="7 8" id="KW-0464">Manganese</keyword>
<sequence length="188" mass="19718">MEFVTILLIAVSLAMDAFAVSISNGVSVKGFGKKQAATQGLYFGGFQFLMPVIGWVLGSSVKTYIESIDHWIAFVLLAIIGGNMIRESFGDDEEESGQSVLTAKVLLLQAVATSIDALAVGISFAILDVNIWWAAGIIGVVSFVLSFCGGMLGKGLGNFLQAKAEFAGGAVLILIGIKILVEHVFLGG</sequence>
<feature type="transmembrane region" description="Helical" evidence="8">
    <location>
        <begin position="64"/>
        <end position="85"/>
    </location>
</feature>
<dbReference type="OrthoDB" id="9811590at2"/>
<evidence type="ECO:0000256" key="4">
    <source>
        <dbReference type="ARBA" id="ARBA00022989"/>
    </source>
</evidence>
<accession>A0A1M6ME37</accession>
<reference evidence="9 10" key="1">
    <citation type="submission" date="2016-11" db="EMBL/GenBank/DDBJ databases">
        <authorList>
            <person name="Jaros S."/>
            <person name="Januszkiewicz K."/>
            <person name="Wedrychowicz H."/>
        </authorList>
    </citation>
    <scope>NUCLEOTIDE SEQUENCE [LARGE SCALE GENOMIC DNA]</scope>
    <source>
        <strain evidence="9 10">DSM 14214</strain>
    </source>
</reference>
<keyword evidence="5 8" id="KW-0406">Ion transport</keyword>
<organism evidence="9 10">
    <name type="scientific">Anaerotignum lactatifermentans DSM 14214</name>
    <dbReference type="NCBI Taxonomy" id="1121323"/>
    <lineage>
        <taxon>Bacteria</taxon>
        <taxon>Bacillati</taxon>
        <taxon>Bacillota</taxon>
        <taxon>Clostridia</taxon>
        <taxon>Lachnospirales</taxon>
        <taxon>Anaerotignaceae</taxon>
        <taxon>Anaerotignum</taxon>
    </lineage>
</organism>
<dbReference type="AlphaFoldDB" id="A0A1M6ME37"/>
<evidence type="ECO:0000256" key="5">
    <source>
        <dbReference type="ARBA" id="ARBA00023065"/>
    </source>
</evidence>
<dbReference type="EMBL" id="FRAH01000006">
    <property type="protein sequence ID" value="SHJ81731.1"/>
    <property type="molecule type" value="Genomic_DNA"/>
</dbReference>
<evidence type="ECO:0000256" key="1">
    <source>
        <dbReference type="ARBA" id="ARBA00022448"/>
    </source>
</evidence>
<evidence type="ECO:0000256" key="7">
    <source>
        <dbReference type="ARBA" id="ARBA00023211"/>
    </source>
</evidence>
<dbReference type="GO" id="GO:0005384">
    <property type="term" value="F:manganese ion transmembrane transporter activity"/>
    <property type="evidence" value="ECO:0007669"/>
    <property type="project" value="UniProtKB-UniRule"/>
</dbReference>
<dbReference type="InterPro" id="IPR003810">
    <property type="entry name" value="Mntp/YtaF"/>
</dbReference>
<dbReference type="PANTHER" id="PTHR35529:SF1">
    <property type="entry name" value="MANGANESE EFFLUX PUMP MNTP-RELATED"/>
    <property type="match status" value="1"/>
</dbReference>
<keyword evidence="10" id="KW-1185">Reference proteome</keyword>
<feature type="transmembrane region" description="Helical" evidence="8">
    <location>
        <begin position="132"/>
        <end position="152"/>
    </location>
</feature>
<dbReference type="GO" id="GO:0005886">
    <property type="term" value="C:plasma membrane"/>
    <property type="evidence" value="ECO:0007669"/>
    <property type="project" value="UniProtKB-SubCell"/>
</dbReference>